<sequence length="389" mass="41704">MTDYYAALEVGKTATQDEIKKAYRKQAIKYHPDKNPDSKDAESKFKDISEAYEVLSDEQKRQLYDQYGADALKGGVGGRQHPGAGFSSMEDALKTFMGAFGGGASGGGGGGDSIFDSFFGFGGGGGHATEYATQGASKKISIPISFSEAAKGVEKDIVITNHITCETCDGTGAKTQGGIQTCSTCHGHGQVQQSRGFFSMTSTCPRCHGSGKVITDPCGNCHSTGRMRQKQTVKVPIPAGIDDGMRIKMGGFGDAGERGGPPGDLYVYISVKPHEIFHREGDDIIIELPVTFTEATLGCKKDIPTPLGGNCRVIIPDGTQSRKVLRIKGKGLPNVHGHGKGDLLIEIHVETPVHLSDKQKELLNEFQKLETPKNSPQKKGFFERLKALF</sequence>
<reference evidence="17" key="1">
    <citation type="submission" date="2017-08" db="EMBL/GenBank/DDBJ databases">
        <title>A dynamic microbial community with high functional redundancy inhabits the cold, oxic subseafloor aquifer.</title>
        <authorList>
            <person name="Tully B.J."/>
            <person name="Wheat C.G."/>
            <person name="Glazer B.T."/>
            <person name="Huber J.A."/>
        </authorList>
    </citation>
    <scope>NUCLEOTIDE SEQUENCE [LARGE SCALE GENOMIC DNA]</scope>
</reference>
<feature type="binding site" evidence="12">
    <location>
        <position position="218"/>
    </location>
    <ligand>
        <name>Zn(2+)</name>
        <dbReference type="ChEBI" id="CHEBI:29105"/>
        <label>1</label>
    </ligand>
</feature>
<dbReference type="Gene3D" id="1.10.287.110">
    <property type="entry name" value="DnaJ domain"/>
    <property type="match status" value="1"/>
</dbReference>
<evidence type="ECO:0000313" key="16">
    <source>
        <dbReference type="EMBL" id="PCI93052.1"/>
    </source>
</evidence>
<dbReference type="SMART" id="SM00271">
    <property type="entry name" value="DnaJ"/>
    <property type="match status" value="1"/>
</dbReference>
<evidence type="ECO:0000256" key="4">
    <source>
        <dbReference type="ARBA" id="ARBA00022737"/>
    </source>
</evidence>
<dbReference type="FunFam" id="2.60.260.20:FF:000005">
    <property type="entry name" value="Chaperone protein dnaJ 1, mitochondrial"/>
    <property type="match status" value="1"/>
</dbReference>
<dbReference type="InterPro" id="IPR036869">
    <property type="entry name" value="J_dom_sf"/>
</dbReference>
<dbReference type="GO" id="GO:0006260">
    <property type="term" value="P:DNA replication"/>
    <property type="evidence" value="ECO:0007669"/>
    <property type="project" value="UniProtKB-KW"/>
</dbReference>
<dbReference type="EMBL" id="NVUU01000074">
    <property type="protein sequence ID" value="PCI93052.1"/>
    <property type="molecule type" value="Genomic_DNA"/>
</dbReference>
<comment type="subunit">
    <text evidence="12">Homodimer.</text>
</comment>
<dbReference type="NCBIfam" id="NF010877">
    <property type="entry name" value="PRK14284.1"/>
    <property type="match status" value="1"/>
</dbReference>
<dbReference type="GO" id="GO:0005737">
    <property type="term" value="C:cytoplasm"/>
    <property type="evidence" value="ECO:0007669"/>
    <property type="project" value="UniProtKB-SubCell"/>
</dbReference>
<dbReference type="Proteomes" id="UP000217838">
    <property type="component" value="Unassembled WGS sequence"/>
</dbReference>
<keyword evidence="2 12" id="KW-0235">DNA replication</keyword>
<evidence type="ECO:0000313" key="17">
    <source>
        <dbReference type="Proteomes" id="UP000217838"/>
    </source>
</evidence>
<comment type="subcellular location">
    <subcellularLocation>
        <location evidence="12">Cytoplasm</location>
    </subcellularLocation>
</comment>
<dbReference type="PROSITE" id="PS51188">
    <property type="entry name" value="ZF_CR"/>
    <property type="match status" value="1"/>
</dbReference>
<dbReference type="Pfam" id="PF00226">
    <property type="entry name" value="DnaJ"/>
    <property type="match status" value="1"/>
</dbReference>
<comment type="caution">
    <text evidence="12">Lacks conserved residue(s) required for the propagation of feature annotation.</text>
</comment>
<dbReference type="GO" id="GO:0042026">
    <property type="term" value="P:protein refolding"/>
    <property type="evidence" value="ECO:0007669"/>
    <property type="project" value="TreeGrafter"/>
</dbReference>
<dbReference type="InterPro" id="IPR001305">
    <property type="entry name" value="HSP_DnaJ_Cys-rich_dom"/>
</dbReference>
<comment type="similarity">
    <text evidence="10 12">Belongs to the DnaJ family.</text>
</comment>
<protein>
    <recommendedName>
        <fullName evidence="11 12">Chaperone protein DnaJ</fullName>
    </recommendedName>
</protein>
<dbReference type="PROSITE" id="PS50076">
    <property type="entry name" value="DNAJ_2"/>
    <property type="match status" value="1"/>
</dbReference>
<dbReference type="AlphaFoldDB" id="A0A2A4YDU2"/>
<dbReference type="CDD" id="cd06257">
    <property type="entry name" value="DnaJ"/>
    <property type="match status" value="1"/>
</dbReference>
<dbReference type="PANTHER" id="PTHR43096:SF48">
    <property type="entry name" value="CHAPERONE PROTEIN DNAJ"/>
    <property type="match status" value="1"/>
</dbReference>
<evidence type="ECO:0000256" key="3">
    <source>
        <dbReference type="ARBA" id="ARBA00022723"/>
    </source>
</evidence>
<feature type="binding site" evidence="12">
    <location>
        <position position="182"/>
    </location>
    <ligand>
        <name>Zn(2+)</name>
        <dbReference type="ChEBI" id="CHEBI:29105"/>
        <label>2</label>
    </ligand>
</feature>
<evidence type="ECO:0000256" key="7">
    <source>
        <dbReference type="ARBA" id="ARBA00023016"/>
    </source>
</evidence>
<keyword evidence="7 12" id="KW-0346">Stress response</keyword>
<feature type="binding site" evidence="12">
    <location>
        <position position="165"/>
    </location>
    <ligand>
        <name>Zn(2+)</name>
        <dbReference type="ChEBI" id="CHEBI:29105"/>
        <label>1</label>
    </ligand>
</feature>
<evidence type="ECO:0000259" key="14">
    <source>
        <dbReference type="PROSITE" id="PS50076"/>
    </source>
</evidence>
<gene>
    <name evidence="12 16" type="primary">dnaJ</name>
    <name evidence="16" type="ORF">COB11_05970</name>
</gene>
<dbReference type="NCBIfam" id="NF008035">
    <property type="entry name" value="PRK10767.1"/>
    <property type="match status" value="1"/>
</dbReference>
<feature type="binding site" evidence="12">
    <location>
        <position position="221"/>
    </location>
    <ligand>
        <name>Zn(2+)</name>
        <dbReference type="ChEBI" id="CHEBI:29105"/>
        <label>1</label>
    </ligand>
</feature>
<evidence type="ECO:0000256" key="6">
    <source>
        <dbReference type="ARBA" id="ARBA00022833"/>
    </source>
</evidence>
<dbReference type="Gene3D" id="2.60.260.20">
    <property type="entry name" value="Urease metallochaperone UreE, N-terminal domain"/>
    <property type="match status" value="2"/>
</dbReference>
<dbReference type="Gene3D" id="2.10.230.10">
    <property type="entry name" value="Heat shock protein DnaJ, cysteine-rich domain"/>
    <property type="match status" value="1"/>
</dbReference>
<dbReference type="SUPFAM" id="SSF46565">
    <property type="entry name" value="Chaperone J-domain"/>
    <property type="match status" value="1"/>
</dbReference>
<keyword evidence="3 12" id="KW-0479">Metal-binding</keyword>
<evidence type="ECO:0000256" key="11">
    <source>
        <dbReference type="ARBA" id="ARBA00067609"/>
    </source>
</evidence>
<dbReference type="InterPro" id="IPR018253">
    <property type="entry name" value="DnaJ_domain_CS"/>
</dbReference>
<dbReference type="SUPFAM" id="SSF49493">
    <property type="entry name" value="HSP40/DnaJ peptide-binding domain"/>
    <property type="match status" value="2"/>
</dbReference>
<organism evidence="16 17">
    <name type="scientific">Aerophobetes bacterium</name>
    <dbReference type="NCBI Taxonomy" id="2030807"/>
    <lineage>
        <taxon>Bacteria</taxon>
        <taxon>Candidatus Aerophobota</taxon>
    </lineage>
</organism>
<proteinExistence type="inferred from homology"/>
<dbReference type="InterPro" id="IPR036410">
    <property type="entry name" value="HSP_DnaJ_Cys-rich_dom_sf"/>
</dbReference>
<keyword evidence="8 12" id="KW-0143">Chaperone</keyword>
<comment type="function">
    <text evidence="9 12">Participates actively in the response to hyperosmotic and heat shock by preventing the aggregation of stress-denatured proteins and by disaggregating proteins, also in an autonomous, DnaK-independent fashion. Unfolded proteins bind initially to DnaJ; upon interaction with the DnaJ-bound protein, DnaK hydrolyzes its bound ATP, resulting in the formation of a stable complex. GrpE releases ADP from DnaK; ATP binding to DnaK triggers the release of the substrate protein, thus completing the reaction cycle. Several rounds of ATP-dependent interactions between DnaJ, DnaK and GrpE are required for fully efficient folding. Also involved, together with DnaK and GrpE, in the DNA replication of plasmids through activation of initiation proteins.</text>
</comment>
<keyword evidence="6 12" id="KW-0862">Zinc</keyword>
<dbReference type="SUPFAM" id="SSF57938">
    <property type="entry name" value="DnaJ/Hsp40 cysteine-rich domain"/>
    <property type="match status" value="1"/>
</dbReference>
<evidence type="ECO:0000256" key="8">
    <source>
        <dbReference type="ARBA" id="ARBA00023186"/>
    </source>
</evidence>
<dbReference type="HAMAP" id="MF_01152">
    <property type="entry name" value="DnaJ"/>
    <property type="match status" value="1"/>
</dbReference>
<dbReference type="InterPro" id="IPR012724">
    <property type="entry name" value="DnaJ"/>
</dbReference>
<dbReference type="GO" id="GO:0005524">
    <property type="term" value="F:ATP binding"/>
    <property type="evidence" value="ECO:0007669"/>
    <property type="project" value="InterPro"/>
</dbReference>
<evidence type="ECO:0000256" key="10">
    <source>
        <dbReference type="ARBA" id="ARBA00061004"/>
    </source>
</evidence>
<dbReference type="GO" id="GO:0008270">
    <property type="term" value="F:zinc ion binding"/>
    <property type="evidence" value="ECO:0007669"/>
    <property type="project" value="UniProtKB-UniRule"/>
</dbReference>
<dbReference type="GO" id="GO:0009408">
    <property type="term" value="P:response to heat"/>
    <property type="evidence" value="ECO:0007669"/>
    <property type="project" value="InterPro"/>
</dbReference>
<evidence type="ECO:0000256" key="5">
    <source>
        <dbReference type="ARBA" id="ARBA00022771"/>
    </source>
</evidence>
<keyword evidence="4 12" id="KW-0677">Repeat</keyword>
<feature type="binding site" evidence="12">
    <location>
        <position position="168"/>
    </location>
    <ligand>
        <name>Zn(2+)</name>
        <dbReference type="ChEBI" id="CHEBI:29105"/>
        <label>1</label>
    </ligand>
</feature>
<dbReference type="GO" id="GO:0031072">
    <property type="term" value="F:heat shock protein binding"/>
    <property type="evidence" value="ECO:0007669"/>
    <property type="project" value="InterPro"/>
</dbReference>
<evidence type="ECO:0000256" key="13">
    <source>
        <dbReference type="PROSITE-ProRule" id="PRU00546"/>
    </source>
</evidence>
<dbReference type="Pfam" id="PF01556">
    <property type="entry name" value="DnaJ_C"/>
    <property type="match status" value="1"/>
</dbReference>
<dbReference type="CDD" id="cd10747">
    <property type="entry name" value="DnaJ_C"/>
    <property type="match status" value="1"/>
</dbReference>
<evidence type="ECO:0000256" key="9">
    <source>
        <dbReference type="ARBA" id="ARBA00053423"/>
    </source>
</evidence>
<comment type="domain">
    <text evidence="12">The J domain is necessary and sufficient to stimulate DnaK ATPase activity. Zinc center 1 plays an important role in the autonomous, DnaK-independent chaperone activity of DnaJ. Zinc center 2 is essential for interaction with DnaK and for DnaJ activity.</text>
</comment>
<dbReference type="FunFam" id="2.10.230.10:FF:000002">
    <property type="entry name" value="Molecular chaperone DnaJ"/>
    <property type="match status" value="1"/>
</dbReference>
<dbReference type="PROSITE" id="PS00636">
    <property type="entry name" value="DNAJ_1"/>
    <property type="match status" value="1"/>
</dbReference>
<dbReference type="Pfam" id="PF00684">
    <property type="entry name" value="DnaJ_CXXCXGXG"/>
    <property type="match status" value="1"/>
</dbReference>
<comment type="cofactor">
    <cofactor evidence="12">
        <name>Zn(2+)</name>
        <dbReference type="ChEBI" id="CHEBI:29105"/>
    </cofactor>
    <text evidence="12">Binds 2 Zn(2+) ions per monomer.</text>
</comment>
<feature type="domain" description="CR-type" evidence="15">
    <location>
        <begin position="152"/>
        <end position="230"/>
    </location>
</feature>
<evidence type="ECO:0000256" key="2">
    <source>
        <dbReference type="ARBA" id="ARBA00022705"/>
    </source>
</evidence>
<dbReference type="InterPro" id="IPR008971">
    <property type="entry name" value="HSP40/DnaJ_pept-bd"/>
</dbReference>
<feature type="domain" description="J" evidence="14">
    <location>
        <begin position="3"/>
        <end position="68"/>
    </location>
</feature>
<dbReference type="PRINTS" id="PR00625">
    <property type="entry name" value="JDOMAIN"/>
</dbReference>
<dbReference type="GO" id="GO:0051082">
    <property type="term" value="F:unfolded protein binding"/>
    <property type="evidence" value="ECO:0007669"/>
    <property type="project" value="UniProtKB-UniRule"/>
</dbReference>
<feature type="binding site" evidence="12">
    <location>
        <position position="207"/>
    </location>
    <ligand>
        <name>Zn(2+)</name>
        <dbReference type="ChEBI" id="CHEBI:29105"/>
        <label>2</label>
    </ligand>
</feature>
<accession>A0A2A4YDU2</accession>
<keyword evidence="1 12" id="KW-0963">Cytoplasm</keyword>
<feature type="binding site" evidence="12">
    <location>
        <position position="204"/>
    </location>
    <ligand>
        <name>Zn(2+)</name>
        <dbReference type="ChEBI" id="CHEBI:29105"/>
        <label>2</label>
    </ligand>
</feature>
<dbReference type="FunFam" id="1.10.287.110:FF:000034">
    <property type="entry name" value="Chaperone protein DnaJ"/>
    <property type="match status" value="1"/>
</dbReference>
<dbReference type="CDD" id="cd10719">
    <property type="entry name" value="DnaJ_zf"/>
    <property type="match status" value="1"/>
</dbReference>
<dbReference type="InterPro" id="IPR001623">
    <property type="entry name" value="DnaJ_domain"/>
</dbReference>
<comment type="caution">
    <text evidence="16">The sequence shown here is derived from an EMBL/GenBank/DDBJ whole genome shotgun (WGS) entry which is preliminary data.</text>
</comment>
<dbReference type="NCBIfam" id="TIGR02349">
    <property type="entry name" value="DnaJ_bact"/>
    <property type="match status" value="1"/>
</dbReference>
<dbReference type="InterPro" id="IPR002939">
    <property type="entry name" value="DnaJ_C"/>
</dbReference>
<evidence type="ECO:0000256" key="12">
    <source>
        <dbReference type="HAMAP-Rule" id="MF_01152"/>
    </source>
</evidence>
<name>A0A2A4YDU2_UNCAE</name>
<evidence type="ECO:0000259" key="15">
    <source>
        <dbReference type="PROSITE" id="PS51188"/>
    </source>
</evidence>
<keyword evidence="5 12" id="KW-0863">Zinc-finger</keyword>
<dbReference type="PANTHER" id="PTHR43096">
    <property type="entry name" value="DNAJ HOMOLOG 1, MITOCHONDRIAL-RELATED"/>
    <property type="match status" value="1"/>
</dbReference>
<evidence type="ECO:0000256" key="1">
    <source>
        <dbReference type="ARBA" id="ARBA00022490"/>
    </source>
</evidence>
<feature type="binding site" evidence="12">
    <location>
        <position position="185"/>
    </location>
    <ligand>
        <name>Zn(2+)</name>
        <dbReference type="ChEBI" id="CHEBI:29105"/>
        <label>2</label>
    </ligand>
</feature>
<feature type="zinc finger region" description="CR-type" evidence="13">
    <location>
        <begin position="152"/>
        <end position="230"/>
    </location>
</feature>